<evidence type="ECO:0000313" key="3">
    <source>
        <dbReference type="EMBL" id="OGE38220.1"/>
    </source>
</evidence>
<protein>
    <submittedName>
        <fullName evidence="3">Uncharacterized protein</fullName>
    </submittedName>
</protein>
<dbReference type="InterPro" id="IPR014717">
    <property type="entry name" value="Transl_elong_EF1B/ribsomal_bS6"/>
</dbReference>
<sequence>MKKEILLNFYSKNRMIIYPVTVGMASLLLTILVIVPQIRGYFSSKADESSVQNKIRNLEIKAAELESIPDEDLRRKAQFAVAAFPSEKDYTSIIGFLQRLSIEAGVNLESVNLSPGGDKNSSGVSNFTVKIVIKASSLSFDEFLKKIETSQTLLKIGGLSVEKSSDEQISVSLDIDVYFAPIPKTLGSVDSPLQKLTEDEETLVEKLVANAADFPAAPVTSGISQQPTQPVNLLPRGKVNPFE</sequence>
<organism evidence="3 4">
    <name type="scientific">Candidatus Daviesbacteria bacterium RIFCSPHIGHO2_12_FULL_37_11</name>
    <dbReference type="NCBI Taxonomy" id="1797777"/>
    <lineage>
        <taxon>Bacteria</taxon>
        <taxon>Candidatus Daviesiibacteriota</taxon>
    </lineage>
</organism>
<feature type="region of interest" description="Disordered" evidence="1">
    <location>
        <begin position="219"/>
        <end position="243"/>
    </location>
</feature>
<dbReference type="InterPro" id="IPR007445">
    <property type="entry name" value="PilO"/>
</dbReference>
<dbReference type="Gene3D" id="3.30.70.60">
    <property type="match status" value="1"/>
</dbReference>
<comment type="caution">
    <text evidence="3">The sequence shown here is derived from an EMBL/GenBank/DDBJ whole genome shotgun (WGS) entry which is preliminary data.</text>
</comment>
<name>A0A1F5KBM9_9BACT</name>
<accession>A0A1F5KBM9</accession>
<reference evidence="3 4" key="1">
    <citation type="journal article" date="2016" name="Nat. Commun.">
        <title>Thousands of microbial genomes shed light on interconnected biogeochemical processes in an aquifer system.</title>
        <authorList>
            <person name="Anantharaman K."/>
            <person name="Brown C.T."/>
            <person name="Hug L.A."/>
            <person name="Sharon I."/>
            <person name="Castelle C.J."/>
            <person name="Probst A.J."/>
            <person name="Thomas B.C."/>
            <person name="Singh A."/>
            <person name="Wilkins M.J."/>
            <person name="Karaoz U."/>
            <person name="Brodie E.L."/>
            <person name="Williams K.H."/>
            <person name="Hubbard S.S."/>
            <person name="Banfield J.F."/>
        </authorList>
    </citation>
    <scope>NUCLEOTIDE SEQUENCE [LARGE SCALE GENOMIC DNA]</scope>
</reference>
<dbReference type="AlphaFoldDB" id="A0A1F5KBM9"/>
<feature type="compositionally biased region" description="Polar residues" evidence="1">
    <location>
        <begin position="221"/>
        <end position="231"/>
    </location>
</feature>
<evidence type="ECO:0000313" key="4">
    <source>
        <dbReference type="Proteomes" id="UP000176527"/>
    </source>
</evidence>
<proteinExistence type="predicted"/>
<keyword evidence="2" id="KW-0812">Transmembrane</keyword>
<gene>
    <name evidence="3" type="ORF">A3F00_03880</name>
</gene>
<feature type="transmembrane region" description="Helical" evidence="2">
    <location>
        <begin position="16"/>
        <end position="35"/>
    </location>
</feature>
<dbReference type="EMBL" id="MFDE01000026">
    <property type="protein sequence ID" value="OGE38220.1"/>
    <property type="molecule type" value="Genomic_DNA"/>
</dbReference>
<evidence type="ECO:0000256" key="1">
    <source>
        <dbReference type="SAM" id="MobiDB-lite"/>
    </source>
</evidence>
<keyword evidence="2" id="KW-0472">Membrane</keyword>
<dbReference type="Proteomes" id="UP000176527">
    <property type="component" value="Unassembled WGS sequence"/>
</dbReference>
<evidence type="ECO:0000256" key="2">
    <source>
        <dbReference type="SAM" id="Phobius"/>
    </source>
</evidence>
<keyword evidence="2" id="KW-1133">Transmembrane helix</keyword>
<dbReference type="Pfam" id="PF04350">
    <property type="entry name" value="PilO"/>
    <property type="match status" value="1"/>
</dbReference>